<protein>
    <recommendedName>
        <fullName evidence="2">Anaphase-promoting complex subunit 5</fullName>
    </recommendedName>
    <alternativeName>
        <fullName evidence="7">Cyclosome subunit 5</fullName>
    </alternativeName>
</protein>
<evidence type="ECO:0000256" key="4">
    <source>
        <dbReference type="ARBA" id="ARBA00022776"/>
    </source>
</evidence>
<dbReference type="Proteomes" id="UP000266239">
    <property type="component" value="Unassembled WGS sequence"/>
</dbReference>
<evidence type="ECO:0000256" key="8">
    <source>
        <dbReference type="ARBA" id="ARBA00045696"/>
    </source>
</evidence>
<keyword evidence="3" id="KW-0132">Cell division</keyword>
<comment type="caution">
    <text evidence="11">The sequence shown here is derived from an EMBL/GenBank/DDBJ whole genome shotgun (WGS) entry which is preliminary data.</text>
</comment>
<accession>A0A397BBN6</accession>
<dbReference type="VEuPathDB" id="FungiDB:H257_11039"/>
<dbReference type="InterPro" id="IPR026000">
    <property type="entry name" value="Apc5_dom"/>
</dbReference>
<evidence type="ECO:0000256" key="9">
    <source>
        <dbReference type="SAM" id="Phobius"/>
    </source>
</evidence>
<evidence type="ECO:0000256" key="2">
    <source>
        <dbReference type="ARBA" id="ARBA00016066"/>
    </source>
</evidence>
<keyword evidence="9" id="KW-0812">Transmembrane</keyword>
<evidence type="ECO:0000313" key="11">
    <source>
        <dbReference type="EMBL" id="RHY15198.1"/>
    </source>
</evidence>
<evidence type="ECO:0000256" key="7">
    <source>
        <dbReference type="ARBA" id="ARBA00031069"/>
    </source>
</evidence>
<dbReference type="VEuPathDB" id="FungiDB:H257_11038"/>
<comment type="similarity">
    <text evidence="1">Belongs to the APC5 family.</text>
</comment>
<dbReference type="Gene3D" id="2.40.70.10">
    <property type="entry name" value="Acid Proteases"/>
    <property type="match status" value="2"/>
</dbReference>
<dbReference type="InterPro" id="IPR011990">
    <property type="entry name" value="TPR-like_helical_dom_sf"/>
</dbReference>
<dbReference type="SUPFAM" id="SSF50630">
    <property type="entry name" value="Acid proteases"/>
    <property type="match status" value="1"/>
</dbReference>
<dbReference type="GO" id="GO:0005680">
    <property type="term" value="C:anaphase-promoting complex"/>
    <property type="evidence" value="ECO:0007669"/>
    <property type="project" value="InterPro"/>
</dbReference>
<dbReference type="UniPathway" id="UPA00143"/>
<dbReference type="GO" id="GO:0051301">
    <property type="term" value="P:cell division"/>
    <property type="evidence" value="ECO:0007669"/>
    <property type="project" value="UniProtKB-KW"/>
</dbReference>
<proteinExistence type="inferred from homology"/>
<dbReference type="InterPro" id="IPR021109">
    <property type="entry name" value="Peptidase_aspartic_dom_sf"/>
</dbReference>
<reference evidence="11 12" key="1">
    <citation type="submission" date="2018-08" db="EMBL/GenBank/DDBJ databases">
        <title>Aphanomyces genome sequencing and annotation.</title>
        <authorList>
            <person name="Minardi D."/>
            <person name="Oidtmann B."/>
            <person name="Van Der Giezen M."/>
            <person name="Studholme D.J."/>
        </authorList>
    </citation>
    <scope>NUCLEOTIDE SEQUENCE [LARGE SCALE GENOMIC DNA]</scope>
    <source>
        <strain evidence="11 12">Yx</strain>
    </source>
</reference>
<sequence>METTKFQYALSVLNTFGSTFWFYNVSYAFKHNSYCTIFDMAVAIGASSHRLLVGLTPHNVCVGFLIAMYIREYDACSMSMDVHANDGINPHHALAVFLMEHTCGSRSSGPLTFAAFCAALDTIHPTWSMEYQVVMRRLSTRSVHDLAECLVTLCLPGTDDVLVASTPFGRFARMLALAIHSAFFDGLCILRDHMQSFVAPSTPSVPTTAAPSSLLDTDHSSPIDDVHFRTALQTDPTSPRLLFARYVNFQRRREFLGALDALHAYHNIALHVATDVPDMKRFGPHYASLNLAIFYWTFGHPAKATAALHEAVRVAQSARDNVCVAYALSYLLQWDCAPFDLQRALHCMSMADAAGLPRLSLLAKLTCIQHGSSAPPFTPPSVQPLRSWLAVQACGTAANAAMTTPPPSSLASGEMEPKQAKLEAWVHTQVQIGLTQAAVWRRLGFRSMQRLALARVWVTLHADAPFNALPALMECLALCEDIGSEVLMAQAKVLLARLYVAMERAEDAVALLEEICPYVLEHGGWKLQAEVGLEMAKAYFVLQEYDKCLVVLEPSKVAAVNAEDLLLGVEVGMMIARVYHMRQDWEARDRVADECLRWNESMEASREREAADVVSVLEGPHALLRVLSDRGMCVDCGEHTDPPYDVSKSTTANYLTCAEYGHCYSCESNNHCRMTQSYAEGSMWSALMVSELCWVGPLPSTNDDNAPDEPDPSMLLSKFGVRFPIGCQTKETGLFLTQKENGIMGMSQDPNTIVPFLVKSGVLRANLFSLCFADTGDSGSTDSYFPSSVGSSFASLYRTIANGHSYREDDAVLLSPSDQRKLPNIQIVLRGTTPGSSVVLSIPPLQYYTANADGSVANNIHFTQSSGGVLGASTMANFDVIFDMDQHRVGFAPARCDDAHGHGDFAPNVSKGQWTDKSFWEVYGTLVTAVLVCSSGGLAVLLLVRVLGRRQQHWTQVALEESDES</sequence>
<dbReference type="AlphaFoldDB" id="A0A397BBN6"/>
<keyword evidence="6" id="KW-0131">Cell cycle</keyword>
<feature type="domain" description="Anaphase-promoting complex subunit 5" evidence="10">
    <location>
        <begin position="243"/>
        <end position="333"/>
    </location>
</feature>
<evidence type="ECO:0000259" key="10">
    <source>
        <dbReference type="Pfam" id="PF12862"/>
    </source>
</evidence>
<evidence type="ECO:0000313" key="12">
    <source>
        <dbReference type="Proteomes" id="UP000266239"/>
    </source>
</evidence>
<keyword evidence="4" id="KW-0498">Mitosis</keyword>
<evidence type="ECO:0000256" key="1">
    <source>
        <dbReference type="ARBA" id="ARBA00007450"/>
    </source>
</evidence>
<gene>
    <name evidence="11" type="ORF">DYB25_002409</name>
</gene>
<evidence type="ECO:0000256" key="6">
    <source>
        <dbReference type="ARBA" id="ARBA00023306"/>
    </source>
</evidence>
<name>A0A397BBN6_APHAT</name>
<keyword evidence="9" id="KW-0472">Membrane</keyword>
<dbReference type="GO" id="GO:0070979">
    <property type="term" value="P:protein K11-linked ubiquitination"/>
    <property type="evidence" value="ECO:0007669"/>
    <property type="project" value="TreeGrafter"/>
</dbReference>
<dbReference type="SUPFAM" id="SSF48452">
    <property type="entry name" value="TPR-like"/>
    <property type="match status" value="1"/>
</dbReference>
<evidence type="ECO:0000256" key="5">
    <source>
        <dbReference type="ARBA" id="ARBA00022786"/>
    </source>
</evidence>
<dbReference type="Pfam" id="PF12862">
    <property type="entry name" value="ANAPC5"/>
    <property type="match status" value="1"/>
</dbReference>
<dbReference type="InterPro" id="IPR037679">
    <property type="entry name" value="Apc5"/>
</dbReference>
<comment type="function">
    <text evidence="8">Component of the anaphase promoting complex/cyclosome (APC/C), a cell cycle-regulated E3 ubiquitin ligase that controls progression through mitosis and the G1 phase of the cell cycle. The APC/C complex acts by mediating ubiquitination and subsequent degradation of target proteins: it mainly mediates the formation of 'Lys-11'-linked polyubiquitin chains and, to a lower extent, the formation of 'Lys-48'- and 'Lys-63'-linked polyubiquitin chains. The APC/C complex catalyzes assembly of branched 'Lys-11'-/'Lys-48'-linked branched ubiquitin chains on target proteins.</text>
</comment>
<dbReference type="GO" id="GO:0031145">
    <property type="term" value="P:anaphase-promoting complex-dependent catabolic process"/>
    <property type="evidence" value="ECO:0007669"/>
    <property type="project" value="TreeGrafter"/>
</dbReference>
<evidence type="ECO:0000256" key="3">
    <source>
        <dbReference type="ARBA" id="ARBA00022618"/>
    </source>
</evidence>
<keyword evidence="5" id="KW-0833">Ubl conjugation pathway</keyword>
<dbReference type="GO" id="GO:0045842">
    <property type="term" value="P:positive regulation of mitotic metaphase/anaphase transition"/>
    <property type="evidence" value="ECO:0007669"/>
    <property type="project" value="TreeGrafter"/>
</dbReference>
<keyword evidence="9" id="KW-1133">Transmembrane helix</keyword>
<organism evidence="11 12">
    <name type="scientific">Aphanomyces astaci</name>
    <name type="common">Crayfish plague agent</name>
    <dbReference type="NCBI Taxonomy" id="112090"/>
    <lineage>
        <taxon>Eukaryota</taxon>
        <taxon>Sar</taxon>
        <taxon>Stramenopiles</taxon>
        <taxon>Oomycota</taxon>
        <taxon>Saprolegniomycetes</taxon>
        <taxon>Saprolegniales</taxon>
        <taxon>Verrucalvaceae</taxon>
        <taxon>Aphanomyces</taxon>
    </lineage>
</organism>
<dbReference type="PANTHER" id="PTHR12830:SF9">
    <property type="entry name" value="ANAPHASE-PROMOTING COMPLEX SUBUNIT 5"/>
    <property type="match status" value="1"/>
</dbReference>
<dbReference type="EMBL" id="QUTA01005560">
    <property type="protein sequence ID" value="RHY15198.1"/>
    <property type="molecule type" value="Genomic_DNA"/>
</dbReference>
<dbReference type="PANTHER" id="PTHR12830">
    <property type="entry name" value="ANAPHASE-PROMOTING COMPLEX SUBUNIT 5"/>
    <property type="match status" value="1"/>
</dbReference>
<feature type="transmembrane region" description="Helical" evidence="9">
    <location>
        <begin position="922"/>
        <end position="944"/>
    </location>
</feature>